<dbReference type="PANTHER" id="PTHR46553:SF3">
    <property type="entry name" value="ADENINE NUCLEOTIDE ALPHA HYDROLASES-LIKE SUPERFAMILY PROTEIN"/>
    <property type="match status" value="1"/>
</dbReference>
<gene>
    <name evidence="2" type="ORF">NI17_019320</name>
</gene>
<dbReference type="InterPro" id="IPR006016">
    <property type="entry name" value="UspA"/>
</dbReference>
<dbReference type="EMBL" id="CP063196">
    <property type="protein sequence ID" value="UOE18897.1"/>
    <property type="molecule type" value="Genomic_DNA"/>
</dbReference>
<dbReference type="InterPro" id="IPR014729">
    <property type="entry name" value="Rossmann-like_a/b/a_fold"/>
</dbReference>
<dbReference type="InterPro" id="IPR006015">
    <property type="entry name" value="Universal_stress_UspA"/>
</dbReference>
<dbReference type="Pfam" id="PF00582">
    <property type="entry name" value="Usp"/>
    <property type="match status" value="2"/>
</dbReference>
<accession>A0A399FX05</accession>
<organism evidence="2 3">
    <name type="scientific">Thermobifida halotolerans</name>
    <dbReference type="NCBI Taxonomy" id="483545"/>
    <lineage>
        <taxon>Bacteria</taxon>
        <taxon>Bacillati</taxon>
        <taxon>Actinomycetota</taxon>
        <taxon>Actinomycetes</taxon>
        <taxon>Streptosporangiales</taxon>
        <taxon>Nocardiopsidaceae</taxon>
        <taxon>Thermobifida</taxon>
    </lineage>
</organism>
<evidence type="ECO:0000256" key="1">
    <source>
        <dbReference type="ARBA" id="ARBA00008791"/>
    </source>
</evidence>
<proteinExistence type="inferred from homology"/>
<protein>
    <submittedName>
        <fullName evidence="2">Universal stress protein</fullName>
    </submittedName>
</protein>
<dbReference type="PRINTS" id="PR01438">
    <property type="entry name" value="UNVRSLSTRESS"/>
</dbReference>
<dbReference type="AlphaFoldDB" id="A0A399FX05"/>
<sequence length="304" mass="32087">MPDSQQLPIVAGVDGSANSDRALDWAVSQATRSRRPLRVMHVPEPGLLAHFGFPPKGDSAERAVRAARELVDSRVARVREAAPDLAVSGEVIEGPRNRCLEDQSRAAHLLVLGAHGLGGVESLVTGSTTLNLAVHGSCPIVVVPKETTTTTVSRVVAGTDVSKASLPAVDLAFAQARLWEAALRIVVAWESSAFAWPADQDEGWPVDQEPSPEQARARIANFLAAKEAEYPNVPVEKEIVPGAAVPVLVDESDRADLLVVGSHGHGHGIMESLKDLGSVSRGVLRHARCPVAVVPVHSGSTSTE</sequence>
<comment type="similarity">
    <text evidence="1">Belongs to the universal stress protein A family.</text>
</comment>
<keyword evidence="3" id="KW-1185">Reference proteome</keyword>
<dbReference type="Proteomes" id="UP000265719">
    <property type="component" value="Chromosome"/>
</dbReference>
<evidence type="ECO:0000313" key="3">
    <source>
        <dbReference type="Proteomes" id="UP000265719"/>
    </source>
</evidence>
<dbReference type="OrthoDB" id="9816117at2"/>
<evidence type="ECO:0000313" key="2">
    <source>
        <dbReference type="EMBL" id="UOE18897.1"/>
    </source>
</evidence>
<name>A0A399FX05_9ACTN</name>
<dbReference type="Gene3D" id="3.40.50.620">
    <property type="entry name" value="HUPs"/>
    <property type="match status" value="2"/>
</dbReference>
<dbReference type="SUPFAM" id="SSF52402">
    <property type="entry name" value="Adenine nucleotide alpha hydrolases-like"/>
    <property type="match status" value="2"/>
</dbReference>
<dbReference type="KEGG" id="thao:NI17_019320"/>
<reference evidence="2" key="1">
    <citation type="submission" date="2020-10" db="EMBL/GenBank/DDBJ databases">
        <title>De novo genome project of the cellulose decomposer Thermobifida halotolerans type strain.</title>
        <authorList>
            <person name="Nagy I."/>
            <person name="Horvath B."/>
            <person name="Kukolya J."/>
            <person name="Nagy I."/>
            <person name="Orsini M."/>
        </authorList>
    </citation>
    <scope>NUCLEOTIDE SEQUENCE</scope>
    <source>
        <strain evidence="2">DSM 44931</strain>
    </source>
</reference>
<dbReference type="PANTHER" id="PTHR46553">
    <property type="entry name" value="ADENINE NUCLEOTIDE ALPHA HYDROLASES-LIKE SUPERFAMILY PROTEIN"/>
    <property type="match status" value="1"/>
</dbReference>
<dbReference type="RefSeq" id="WP_068691456.1">
    <property type="nucleotide sequence ID" value="NZ_CP063196.1"/>
</dbReference>